<dbReference type="OrthoDB" id="6257037at2759"/>
<evidence type="ECO:0000256" key="3">
    <source>
        <dbReference type="ARBA" id="ARBA00023242"/>
    </source>
</evidence>
<dbReference type="AlphaFoldDB" id="A0A7J5X8V0"/>
<feature type="region of interest" description="Disordered" evidence="4">
    <location>
        <begin position="432"/>
        <end position="509"/>
    </location>
</feature>
<feature type="compositionally biased region" description="Pro residues" evidence="4">
    <location>
        <begin position="354"/>
        <end position="367"/>
    </location>
</feature>
<gene>
    <name evidence="5" type="ORF">F7725_024630</name>
</gene>
<accession>A0A7J5X8V0</accession>
<feature type="region of interest" description="Disordered" evidence="4">
    <location>
        <begin position="1"/>
        <end position="99"/>
    </location>
</feature>
<feature type="compositionally biased region" description="Pro residues" evidence="4">
    <location>
        <begin position="701"/>
        <end position="710"/>
    </location>
</feature>
<dbReference type="PANTHER" id="PTHR16088:SF3">
    <property type="entry name" value="GON-4-LIKE PROTEIN"/>
    <property type="match status" value="1"/>
</dbReference>
<feature type="region of interest" description="Disordered" evidence="4">
    <location>
        <begin position="341"/>
        <end position="368"/>
    </location>
</feature>
<feature type="compositionally biased region" description="Acidic residues" evidence="4">
    <location>
        <begin position="34"/>
        <end position="48"/>
    </location>
</feature>
<evidence type="ECO:0000256" key="1">
    <source>
        <dbReference type="ARBA" id="ARBA00023015"/>
    </source>
</evidence>
<keyword evidence="6" id="KW-1185">Reference proteome</keyword>
<dbReference type="GO" id="GO:0003712">
    <property type="term" value="F:transcription coregulator activity"/>
    <property type="evidence" value="ECO:0007669"/>
    <property type="project" value="TreeGrafter"/>
</dbReference>
<comment type="caution">
    <text evidence="5">The sequence shown here is derived from an EMBL/GenBank/DDBJ whole genome shotgun (WGS) entry which is preliminary data.</text>
</comment>
<dbReference type="GO" id="GO:0006355">
    <property type="term" value="P:regulation of DNA-templated transcription"/>
    <property type="evidence" value="ECO:0007669"/>
    <property type="project" value="TreeGrafter"/>
</dbReference>
<keyword evidence="3" id="KW-0539">Nucleus</keyword>
<dbReference type="Proteomes" id="UP000518266">
    <property type="component" value="Unassembled WGS sequence"/>
</dbReference>
<feature type="compositionally biased region" description="Acidic residues" evidence="4">
    <location>
        <begin position="598"/>
        <end position="610"/>
    </location>
</feature>
<evidence type="ECO:0000256" key="4">
    <source>
        <dbReference type="SAM" id="MobiDB-lite"/>
    </source>
</evidence>
<protein>
    <submittedName>
        <fullName evidence="5">Uncharacterized protein</fullName>
    </submittedName>
</protein>
<feature type="compositionally biased region" description="Acidic residues" evidence="4">
    <location>
        <begin position="845"/>
        <end position="854"/>
    </location>
</feature>
<feature type="compositionally biased region" description="Basic and acidic residues" evidence="4">
    <location>
        <begin position="441"/>
        <end position="458"/>
    </location>
</feature>
<feature type="region of interest" description="Disordered" evidence="4">
    <location>
        <begin position="755"/>
        <end position="881"/>
    </location>
</feature>
<feature type="compositionally biased region" description="Low complexity" evidence="4">
    <location>
        <begin position="711"/>
        <end position="723"/>
    </location>
</feature>
<dbReference type="GO" id="GO:0005634">
    <property type="term" value="C:nucleus"/>
    <property type="evidence" value="ECO:0007669"/>
    <property type="project" value="TreeGrafter"/>
</dbReference>
<keyword evidence="2" id="KW-0804">Transcription</keyword>
<evidence type="ECO:0000313" key="6">
    <source>
        <dbReference type="Proteomes" id="UP000518266"/>
    </source>
</evidence>
<dbReference type="InterPro" id="IPR052435">
    <property type="entry name" value="YY1-Transcr_Regul"/>
</dbReference>
<dbReference type="EMBL" id="JAAKFY010000026">
    <property type="protein sequence ID" value="KAF3833426.1"/>
    <property type="molecule type" value="Genomic_DNA"/>
</dbReference>
<organism evidence="5 6">
    <name type="scientific">Dissostichus mawsoni</name>
    <name type="common">Antarctic cod</name>
    <dbReference type="NCBI Taxonomy" id="36200"/>
    <lineage>
        <taxon>Eukaryota</taxon>
        <taxon>Metazoa</taxon>
        <taxon>Chordata</taxon>
        <taxon>Craniata</taxon>
        <taxon>Vertebrata</taxon>
        <taxon>Euteleostomi</taxon>
        <taxon>Actinopterygii</taxon>
        <taxon>Neopterygii</taxon>
        <taxon>Teleostei</taxon>
        <taxon>Neoteleostei</taxon>
        <taxon>Acanthomorphata</taxon>
        <taxon>Eupercaria</taxon>
        <taxon>Perciformes</taxon>
        <taxon>Notothenioidei</taxon>
        <taxon>Nototheniidae</taxon>
        <taxon>Dissostichus</taxon>
    </lineage>
</organism>
<keyword evidence="1" id="KW-0805">Transcription regulation</keyword>
<feature type="region of interest" description="Disordered" evidence="4">
    <location>
        <begin position="588"/>
        <end position="616"/>
    </location>
</feature>
<feature type="compositionally biased region" description="Basic and acidic residues" evidence="4">
    <location>
        <begin position="474"/>
        <end position="484"/>
    </location>
</feature>
<proteinExistence type="predicted"/>
<reference evidence="5 6" key="1">
    <citation type="submission" date="2020-03" db="EMBL/GenBank/DDBJ databases">
        <title>Dissostichus mawsoni Genome sequencing and assembly.</title>
        <authorList>
            <person name="Park H."/>
        </authorList>
    </citation>
    <scope>NUCLEOTIDE SEQUENCE [LARGE SCALE GENOMIC DNA]</scope>
    <source>
        <strain evidence="5">DM0001</strain>
        <tissue evidence="5">Muscle</tissue>
    </source>
</reference>
<feature type="compositionally biased region" description="Acidic residues" evidence="4">
    <location>
        <begin position="462"/>
        <end position="473"/>
    </location>
</feature>
<evidence type="ECO:0000313" key="5">
    <source>
        <dbReference type="EMBL" id="KAF3833426.1"/>
    </source>
</evidence>
<feature type="region of interest" description="Disordered" evidence="4">
    <location>
        <begin position="678"/>
        <end position="730"/>
    </location>
</feature>
<name>A0A7J5X8V0_DISMA</name>
<sequence>MNLVRKRLRLSPSRLPPRPQSPTLHDALQHPAGGEEEEGYLVVEEDTDSSLIITMEESQVEVKAARRKSVRKRKKRMTGEEEERGGASESEEEEPVDIDRQLDQSLETKSRQHNLTTVNVRNIIHEVITNEHVVAMMKAAINDTEAVPAFVSLSSNQKLSFTCAHLLSFMCLYLLQEPKMTRAKFKEVVEKGVVRGHEVRLELHDDAFRLSKGVVLMMMRSGSLKVCSLHDDAFRHSKGVVLMMMRSGSLKVCSLHDDAFRHSKGVVLMMMRSGSLKARSPHDDAFRLSKGVVLMMMRSGSLKARSPHDDAFRLSKGVVFMMMRSGSLKAPQFVDIQLAEEDSSDEERLRAGPPMGPPPPPRAPPPKVTDSLFLEKLHAVEEELAVCLEPFQPLVVPESSGLMACRTRSKRTLRDVPLGRLEAELRAPDITPDMYDCSSAPEDRESAMTKTTRLKEDLAGQEVEDEGHEEEEEPVHTHTPEEQLHTGGPTNHRAAYGEAAAGSDPEKKQLGLHTHCDTHTHCAEPHTLKLSAQQRSRLQQQLTQLSERRCLSVIRSLINTVFRASNLQGALQLLQEVKTPATLLLQEKQPDARGYIPSEEDSGPGEEEDPAVLPAGSPRNIVKAFRYQHVLWPMLQPCLGGLPTEQRPPVEREEERMPLWLMRSLPVLHPPIRDYNLHPGSAPEAPPPCLSGGRHMTYSFPPAPSTPPTSPNSSSSDASASPAPSSPPALCRLTLRHNEAPSPSSPPALRRLTLRHNEAPPPSSPPAHRRLTLRHNEAPPPSSPPALRRLTLPPPPSSSTLSIGTRERIRRHYRTLCSLRDEAPPLPAGPIPSQEEGDDVIRREEEEDEEEEESDFHLTLSESDTEQEVTSAKPRLQLQDEEDPLHSEDEVLIMLTHVRFRTHNADSCQGSGLIMLSHVRV</sequence>
<feature type="compositionally biased region" description="Basic residues" evidence="4">
    <location>
        <begin position="65"/>
        <end position="76"/>
    </location>
</feature>
<dbReference type="PANTHER" id="PTHR16088">
    <property type="entry name" value="YY1 ASSOCIATED PROTEIN-RELATED"/>
    <property type="match status" value="1"/>
</dbReference>
<evidence type="ECO:0000256" key="2">
    <source>
        <dbReference type="ARBA" id="ARBA00023163"/>
    </source>
</evidence>